<dbReference type="GO" id="GO:0005525">
    <property type="term" value="F:GTP binding"/>
    <property type="evidence" value="ECO:0007669"/>
    <property type="project" value="UniProtKB-KW"/>
</dbReference>
<feature type="domain" description="MannoseP isomerase/GMP-like beta-helix" evidence="9">
    <location>
        <begin position="292"/>
        <end position="339"/>
    </location>
</feature>
<evidence type="ECO:0000256" key="1">
    <source>
        <dbReference type="ARBA" id="ARBA00006115"/>
    </source>
</evidence>
<evidence type="ECO:0000313" key="11">
    <source>
        <dbReference type="Proteomes" id="UP000215215"/>
    </source>
</evidence>
<dbReference type="SUPFAM" id="SSF53448">
    <property type="entry name" value="Nucleotide-diphospho-sugar transferases"/>
    <property type="match status" value="1"/>
</dbReference>
<evidence type="ECO:0000256" key="4">
    <source>
        <dbReference type="ARBA" id="ARBA00022695"/>
    </source>
</evidence>
<gene>
    <name evidence="10" type="ORF">CH333_00895</name>
</gene>
<sequence length="349" mass="39526">MIYAVILAGGRGERFWPRSREKYPKQLLSLVSDKTMLEETIERILPVVPFENVVIVTTSELRDAIKNLFSGIKGSNLLLEPFGRNTAPAIAYTASYLYRKDPDAIMICLPADHYIKENKKFTASIERAIMVAKDNWLVTFGITPTRPDTGYGYIELGKEIEGGIFKVKSFKEKPTKKRAMEFLKAKRFLWNSGMFVWRVETIIGEIKKHAPYIAEKLFNNQDQQLVGEELAEAYESLPAISIDYAVMERSHKTAVLKGDFTWDDVGSWLSLERLLGRDKNGNTIVGEAFVRDSSNCILSNESGITTLFGVSDLVVVNSEDVLFICKKSHIDRIKKFIAEMGEEGLKKYL</sequence>
<accession>A0A235BYP8</accession>
<dbReference type="GO" id="GO:0009298">
    <property type="term" value="P:GDP-mannose biosynthetic process"/>
    <property type="evidence" value="ECO:0007669"/>
    <property type="project" value="TreeGrafter"/>
</dbReference>
<dbReference type="InterPro" id="IPR051161">
    <property type="entry name" value="Mannose-6P_isomerase_type2"/>
</dbReference>
<dbReference type="Proteomes" id="UP000215215">
    <property type="component" value="Unassembled WGS sequence"/>
</dbReference>
<evidence type="ECO:0000256" key="3">
    <source>
        <dbReference type="ARBA" id="ARBA00022679"/>
    </source>
</evidence>
<dbReference type="PANTHER" id="PTHR46390">
    <property type="entry name" value="MANNOSE-1-PHOSPHATE GUANYLYLTRANSFERASE"/>
    <property type="match status" value="1"/>
</dbReference>
<dbReference type="Pfam" id="PF22640">
    <property type="entry name" value="ManC_GMP_beta-helix"/>
    <property type="match status" value="1"/>
</dbReference>
<keyword evidence="4" id="KW-0548">Nucleotidyltransferase</keyword>
<dbReference type="SUPFAM" id="SSF159283">
    <property type="entry name" value="Guanosine diphospho-D-mannose pyrophosphorylase/mannose-6-phosphate isomerase linker domain"/>
    <property type="match status" value="1"/>
</dbReference>
<comment type="caution">
    <text evidence="10">The sequence shown here is derived from an EMBL/GenBank/DDBJ whole genome shotgun (WGS) entry which is preliminary data.</text>
</comment>
<evidence type="ECO:0000259" key="9">
    <source>
        <dbReference type="Pfam" id="PF22640"/>
    </source>
</evidence>
<evidence type="ECO:0000259" key="8">
    <source>
        <dbReference type="Pfam" id="PF00483"/>
    </source>
</evidence>
<dbReference type="InterPro" id="IPR005835">
    <property type="entry name" value="NTP_transferase_dom"/>
</dbReference>
<keyword evidence="5" id="KW-0547">Nucleotide-binding</keyword>
<evidence type="ECO:0000256" key="5">
    <source>
        <dbReference type="ARBA" id="ARBA00022741"/>
    </source>
</evidence>
<evidence type="ECO:0000256" key="7">
    <source>
        <dbReference type="ARBA" id="ARBA00047343"/>
    </source>
</evidence>
<keyword evidence="3" id="KW-0808">Transferase</keyword>
<proteinExistence type="inferred from homology"/>
<dbReference type="GO" id="GO:0004475">
    <property type="term" value="F:mannose-1-phosphate guanylyltransferase (GTP) activity"/>
    <property type="evidence" value="ECO:0007669"/>
    <property type="project" value="UniProtKB-EC"/>
</dbReference>
<comment type="catalytic activity">
    <reaction evidence="7">
        <text>alpha-D-mannose 1-phosphate + GTP + H(+) = GDP-alpha-D-mannose + diphosphate</text>
        <dbReference type="Rhea" id="RHEA:15229"/>
        <dbReference type="ChEBI" id="CHEBI:15378"/>
        <dbReference type="ChEBI" id="CHEBI:33019"/>
        <dbReference type="ChEBI" id="CHEBI:37565"/>
        <dbReference type="ChEBI" id="CHEBI:57527"/>
        <dbReference type="ChEBI" id="CHEBI:58409"/>
        <dbReference type="EC" id="2.7.7.13"/>
    </reaction>
</comment>
<dbReference type="AlphaFoldDB" id="A0A235BYP8"/>
<organism evidence="10 11">
    <name type="scientific">candidate division WOR-3 bacterium JGI_Cruoil_03_44_89</name>
    <dbReference type="NCBI Taxonomy" id="1973748"/>
    <lineage>
        <taxon>Bacteria</taxon>
        <taxon>Bacteria division WOR-3</taxon>
    </lineage>
</organism>
<evidence type="ECO:0000313" key="10">
    <source>
        <dbReference type="EMBL" id="OYD17480.1"/>
    </source>
</evidence>
<dbReference type="Pfam" id="PF00483">
    <property type="entry name" value="NTP_transferase"/>
    <property type="match status" value="1"/>
</dbReference>
<dbReference type="Gene3D" id="3.90.550.10">
    <property type="entry name" value="Spore Coat Polysaccharide Biosynthesis Protein SpsA, Chain A"/>
    <property type="match status" value="1"/>
</dbReference>
<name>A0A235BYP8_UNCW3</name>
<dbReference type="CDD" id="cd02509">
    <property type="entry name" value="GDP-M1P_Guanylyltransferase"/>
    <property type="match status" value="1"/>
</dbReference>
<reference evidence="10 11" key="1">
    <citation type="submission" date="2017-07" db="EMBL/GenBank/DDBJ databases">
        <title>Recovery of genomes from metagenomes via a dereplication, aggregation, and scoring strategy.</title>
        <authorList>
            <person name="Sieber C.M."/>
            <person name="Probst A.J."/>
            <person name="Sharrar A."/>
            <person name="Thomas B.C."/>
            <person name="Hess M."/>
            <person name="Tringe S.G."/>
            <person name="Banfield J.F."/>
        </authorList>
    </citation>
    <scope>NUCLEOTIDE SEQUENCE [LARGE SCALE GENOMIC DNA]</scope>
    <source>
        <strain evidence="10">JGI_Cruoil_03_44_89</strain>
    </source>
</reference>
<dbReference type="EC" id="2.7.7.13" evidence="2"/>
<dbReference type="FunFam" id="3.90.550.10:FF:000046">
    <property type="entry name" value="Mannose-1-phosphate guanylyltransferase (GDP)"/>
    <property type="match status" value="1"/>
</dbReference>
<dbReference type="InterPro" id="IPR049577">
    <property type="entry name" value="GMPP_N"/>
</dbReference>
<dbReference type="PANTHER" id="PTHR46390:SF1">
    <property type="entry name" value="MANNOSE-1-PHOSPHATE GUANYLYLTRANSFERASE"/>
    <property type="match status" value="1"/>
</dbReference>
<evidence type="ECO:0000256" key="2">
    <source>
        <dbReference type="ARBA" id="ARBA00012387"/>
    </source>
</evidence>
<feature type="domain" description="Nucleotidyl transferase" evidence="8">
    <location>
        <begin position="4"/>
        <end position="272"/>
    </location>
</feature>
<comment type="similarity">
    <text evidence="1">Belongs to the mannose-6-phosphate isomerase type 2 family.</text>
</comment>
<protein>
    <recommendedName>
        <fullName evidence="2">mannose-1-phosphate guanylyltransferase</fullName>
        <ecNumber evidence="2">2.7.7.13</ecNumber>
    </recommendedName>
</protein>
<dbReference type="InterPro" id="IPR029044">
    <property type="entry name" value="Nucleotide-diphossugar_trans"/>
</dbReference>
<dbReference type="EMBL" id="NOZQ01000015">
    <property type="protein sequence ID" value="OYD17480.1"/>
    <property type="molecule type" value="Genomic_DNA"/>
</dbReference>
<dbReference type="InterPro" id="IPR054566">
    <property type="entry name" value="ManC/GMP-like_b-helix"/>
</dbReference>
<keyword evidence="6" id="KW-0342">GTP-binding</keyword>
<evidence type="ECO:0000256" key="6">
    <source>
        <dbReference type="ARBA" id="ARBA00023134"/>
    </source>
</evidence>